<feature type="transmembrane region" description="Helical" evidence="17">
    <location>
        <begin position="352"/>
        <end position="376"/>
    </location>
</feature>
<evidence type="ECO:0000256" key="9">
    <source>
        <dbReference type="ARBA" id="ARBA00022741"/>
    </source>
</evidence>
<keyword evidence="13" id="KW-0406">Ion transport</keyword>
<dbReference type="PRINTS" id="PR00941">
    <property type="entry name" value="CDATPASE"/>
</dbReference>
<comment type="similarity">
    <text evidence="2 17">Belongs to the cation transport ATPase (P-type) (TC 3.A.3) family. Type IB subfamily.</text>
</comment>
<evidence type="ECO:0000256" key="11">
    <source>
        <dbReference type="ARBA" id="ARBA00022967"/>
    </source>
</evidence>
<evidence type="ECO:0000256" key="5">
    <source>
        <dbReference type="ARBA" id="ARBA00022539"/>
    </source>
</evidence>
<evidence type="ECO:0000256" key="1">
    <source>
        <dbReference type="ARBA" id="ARBA00004651"/>
    </source>
</evidence>
<dbReference type="PRINTS" id="PR00119">
    <property type="entry name" value="CATATPASE"/>
</dbReference>
<dbReference type="Gene3D" id="3.30.70.100">
    <property type="match status" value="1"/>
</dbReference>
<keyword evidence="20" id="KW-1185">Reference proteome</keyword>
<dbReference type="NCBIfam" id="TIGR01525">
    <property type="entry name" value="ATPase-IB_hvy"/>
    <property type="match status" value="1"/>
</dbReference>
<dbReference type="Gene3D" id="3.40.50.1000">
    <property type="entry name" value="HAD superfamily/HAD-like"/>
    <property type="match status" value="1"/>
</dbReference>
<sequence length="710" mass="77030">MPEQLVKRSEQEVKAYRVQGFSCANCAATFESNVKELPGVQDAKVNFGASKVYVKGETTIEDLEKAGSFENLKVRDDKEKRVEQKPFWKQKENIKVYVSAVLLVISWFLVQEYGEGHMIPTVGYATSILIGGYSLFIAGFKNLSRLNFDMKTLMTIAVIGAAIIGEWGEGATVVILFAITEALERYSMDTARKSIESLMDIAPNEALIRRRKEEVMVNVEDIQVNDIMIVKPGQKLAMDGVVIKGTSTINQAAITGESVPVRKTMNDEVFAGTLNEEGLLEVKVTKHVEDTTLSKIIHLVEEAQAERAPTQAFVDKFAKYYTPAIVILSLLVAVVPPLLFGDAWGEWIYQGLAVLVVGCPCALVVSTPIAVVTAIGNAARHGVLIKGGVHLEESGALQAIAFDKTGTLTKGVPSVTDIVTYGENESEWLTITAAIEKSSQHPLASAIVRKAEEKRLKFNNVTVEEFQSITGKGVKAKVNNVLYYVGSPDLFAELHGSIESTIKEKITHMQLEGKTVMVLGTENEIFSLIAVADEMRESSKEVIGKLNNLGIETVMLTGDNQRTATAIGKQVGVSDIKADLLPEDKLNLIKELRGKHQNVAMVGDGVNDAPALAASTVGVAMGGAGTDTALETADVALMSDDLSKLPYTVRLSRRALAIIKQNIIFSLAIKAVALLLVVPGWLTLWIAIFADMGATLLVTLNSLRLLKVKE</sequence>
<evidence type="ECO:0000256" key="14">
    <source>
        <dbReference type="ARBA" id="ARBA00023136"/>
    </source>
</evidence>
<dbReference type="InterPro" id="IPR008250">
    <property type="entry name" value="ATPase_P-typ_transduc_dom_A_sf"/>
</dbReference>
<feature type="transmembrane region" description="Helical" evidence="17">
    <location>
        <begin position="122"/>
        <end position="140"/>
    </location>
</feature>
<dbReference type="SFLD" id="SFLDF00027">
    <property type="entry name" value="p-type_atpase"/>
    <property type="match status" value="1"/>
</dbReference>
<dbReference type="GO" id="GO:0046872">
    <property type="term" value="F:metal ion binding"/>
    <property type="evidence" value="ECO:0007669"/>
    <property type="project" value="UniProtKB-KW"/>
</dbReference>
<dbReference type="InterPro" id="IPR006121">
    <property type="entry name" value="HMA_dom"/>
</dbReference>
<dbReference type="SUPFAM" id="SSF81665">
    <property type="entry name" value="Calcium ATPase, transmembrane domain M"/>
    <property type="match status" value="1"/>
</dbReference>
<dbReference type="CDD" id="cd07545">
    <property type="entry name" value="P-type_ATPase_Cd-like"/>
    <property type="match status" value="1"/>
</dbReference>
<dbReference type="GO" id="GO:0005886">
    <property type="term" value="C:plasma membrane"/>
    <property type="evidence" value="ECO:0007669"/>
    <property type="project" value="UniProtKB-SubCell"/>
</dbReference>
<dbReference type="FunFam" id="2.70.150.10:FF:000002">
    <property type="entry name" value="Copper-transporting ATPase 1, putative"/>
    <property type="match status" value="1"/>
</dbReference>
<dbReference type="SUPFAM" id="SSF55008">
    <property type="entry name" value="HMA, heavy metal-associated domain"/>
    <property type="match status" value="1"/>
</dbReference>
<evidence type="ECO:0000256" key="17">
    <source>
        <dbReference type="RuleBase" id="RU362081"/>
    </source>
</evidence>
<evidence type="ECO:0000256" key="12">
    <source>
        <dbReference type="ARBA" id="ARBA00022989"/>
    </source>
</evidence>
<evidence type="ECO:0000256" key="10">
    <source>
        <dbReference type="ARBA" id="ARBA00022840"/>
    </source>
</evidence>
<dbReference type="NCBIfam" id="TIGR01494">
    <property type="entry name" value="ATPase_P-type"/>
    <property type="match status" value="1"/>
</dbReference>
<keyword evidence="6" id="KW-0597">Phosphoprotein</keyword>
<comment type="catalytic activity">
    <reaction evidence="16">
        <text>Cd(2+)(in) + ATP + H2O = Cd(2+)(out) + ADP + phosphate + H(+)</text>
        <dbReference type="Rhea" id="RHEA:12132"/>
        <dbReference type="ChEBI" id="CHEBI:15377"/>
        <dbReference type="ChEBI" id="CHEBI:15378"/>
        <dbReference type="ChEBI" id="CHEBI:30616"/>
        <dbReference type="ChEBI" id="CHEBI:43474"/>
        <dbReference type="ChEBI" id="CHEBI:48775"/>
        <dbReference type="ChEBI" id="CHEBI:456216"/>
        <dbReference type="EC" id="7.2.2.21"/>
    </reaction>
</comment>
<evidence type="ECO:0000256" key="2">
    <source>
        <dbReference type="ARBA" id="ARBA00006024"/>
    </source>
</evidence>
<dbReference type="PROSITE" id="PS50846">
    <property type="entry name" value="HMA_2"/>
    <property type="match status" value="1"/>
</dbReference>
<dbReference type="InterPro" id="IPR018303">
    <property type="entry name" value="ATPase_P-typ_P_site"/>
</dbReference>
<evidence type="ECO:0000256" key="16">
    <source>
        <dbReference type="ARBA" id="ARBA00049338"/>
    </source>
</evidence>
<keyword evidence="3" id="KW-0813">Transport</keyword>
<reference evidence="19" key="1">
    <citation type="journal article" date="2014" name="Int. J. Syst. Evol. Microbiol.">
        <title>Complete genome sequence of Corynebacterium casei LMG S-19264T (=DSM 44701T), isolated from a smear-ripened cheese.</title>
        <authorList>
            <consortium name="US DOE Joint Genome Institute (JGI-PGF)"/>
            <person name="Walter F."/>
            <person name="Albersmeier A."/>
            <person name="Kalinowski J."/>
            <person name="Ruckert C."/>
        </authorList>
    </citation>
    <scope>NUCLEOTIDE SEQUENCE</scope>
    <source>
        <strain evidence="19">JCM 17251</strain>
    </source>
</reference>
<keyword evidence="11" id="KW-1278">Translocase</keyword>
<gene>
    <name evidence="19" type="ORF">GCM10007971_29920</name>
</gene>
<dbReference type="PANTHER" id="PTHR48085:SF5">
    <property type="entry name" value="CADMIUM_ZINC-TRANSPORTING ATPASE HMA4-RELATED"/>
    <property type="match status" value="1"/>
</dbReference>
<dbReference type="RefSeq" id="WP_188858551.1">
    <property type="nucleotide sequence ID" value="NZ_BMOS01000026.1"/>
</dbReference>
<name>A0A917Y122_9BACI</name>
<accession>A0A917Y122</accession>
<dbReference type="SUPFAM" id="SSF56784">
    <property type="entry name" value="HAD-like"/>
    <property type="match status" value="1"/>
</dbReference>
<feature type="transmembrane region" description="Helical" evidence="17">
    <location>
        <begin position="657"/>
        <end position="678"/>
    </location>
</feature>
<keyword evidence="5" id="KW-0104">Cadmium</keyword>
<dbReference type="InterPro" id="IPR001757">
    <property type="entry name" value="P_typ_ATPase"/>
</dbReference>
<evidence type="ECO:0000313" key="19">
    <source>
        <dbReference type="EMBL" id="GGN63218.1"/>
    </source>
</evidence>
<evidence type="ECO:0000256" key="13">
    <source>
        <dbReference type="ARBA" id="ARBA00023065"/>
    </source>
</evidence>
<comment type="subcellular location">
    <subcellularLocation>
        <location evidence="1">Cell membrane</location>
        <topology evidence="1">Multi-pass membrane protein</topology>
    </subcellularLocation>
</comment>
<keyword evidence="14 17" id="KW-0472">Membrane</keyword>
<dbReference type="SUPFAM" id="SSF81653">
    <property type="entry name" value="Calcium ATPase, transduction domain A"/>
    <property type="match status" value="1"/>
</dbReference>
<comment type="caution">
    <text evidence="19">The sequence shown here is derived from an EMBL/GenBank/DDBJ whole genome shotgun (WGS) entry which is preliminary data.</text>
</comment>
<dbReference type="AlphaFoldDB" id="A0A917Y122"/>
<dbReference type="SFLD" id="SFLDS00003">
    <property type="entry name" value="Haloacid_Dehalogenase"/>
    <property type="match status" value="1"/>
</dbReference>
<keyword evidence="7 17" id="KW-0812">Transmembrane</keyword>
<dbReference type="InterPro" id="IPR023214">
    <property type="entry name" value="HAD_sf"/>
</dbReference>
<feature type="transmembrane region" description="Helical" evidence="17">
    <location>
        <begin position="320"/>
        <end position="340"/>
    </location>
</feature>
<evidence type="ECO:0000256" key="6">
    <source>
        <dbReference type="ARBA" id="ARBA00022553"/>
    </source>
</evidence>
<evidence type="ECO:0000256" key="3">
    <source>
        <dbReference type="ARBA" id="ARBA00022448"/>
    </source>
</evidence>
<keyword evidence="10 17" id="KW-0067">ATP-binding</keyword>
<feature type="domain" description="HMA" evidence="18">
    <location>
        <begin position="12"/>
        <end position="75"/>
    </location>
</feature>
<dbReference type="NCBIfam" id="TIGR01511">
    <property type="entry name" value="ATPase-IB1_Cu"/>
    <property type="match status" value="1"/>
</dbReference>
<dbReference type="PROSITE" id="PS01047">
    <property type="entry name" value="HMA_1"/>
    <property type="match status" value="1"/>
</dbReference>
<evidence type="ECO:0000256" key="4">
    <source>
        <dbReference type="ARBA" id="ARBA00022475"/>
    </source>
</evidence>
<evidence type="ECO:0000313" key="20">
    <source>
        <dbReference type="Proteomes" id="UP000624041"/>
    </source>
</evidence>
<feature type="transmembrane region" description="Helical" evidence="17">
    <location>
        <begin position="94"/>
        <end position="110"/>
    </location>
</feature>
<evidence type="ECO:0000256" key="8">
    <source>
        <dbReference type="ARBA" id="ARBA00022723"/>
    </source>
</evidence>
<dbReference type="InterPro" id="IPR036163">
    <property type="entry name" value="HMA_dom_sf"/>
</dbReference>
<dbReference type="EC" id="7.2.2.21" evidence="15"/>
<dbReference type="InterPro" id="IPR044492">
    <property type="entry name" value="P_typ_ATPase_HD_dom"/>
</dbReference>
<dbReference type="FunFam" id="3.40.50.1000:FF:000020">
    <property type="entry name" value="Probable cation-transporting P-type ATPase"/>
    <property type="match status" value="1"/>
</dbReference>
<dbReference type="CDD" id="cd00371">
    <property type="entry name" value="HMA"/>
    <property type="match status" value="1"/>
</dbReference>
<keyword evidence="4 17" id="KW-1003">Cell membrane</keyword>
<dbReference type="NCBIfam" id="TIGR01512">
    <property type="entry name" value="ATPase-IB2_Cd"/>
    <property type="match status" value="1"/>
</dbReference>
<dbReference type="Pfam" id="PF00403">
    <property type="entry name" value="HMA"/>
    <property type="match status" value="1"/>
</dbReference>
<dbReference type="InterPro" id="IPR023299">
    <property type="entry name" value="ATPase_P-typ_cyto_dom_N"/>
</dbReference>
<keyword evidence="8 17" id="KW-0479">Metal-binding</keyword>
<organism evidence="19 20">
    <name type="scientific">Oceanobacillus indicireducens</name>
    <dbReference type="NCBI Taxonomy" id="1004261"/>
    <lineage>
        <taxon>Bacteria</taxon>
        <taxon>Bacillati</taxon>
        <taxon>Bacillota</taxon>
        <taxon>Bacilli</taxon>
        <taxon>Bacillales</taxon>
        <taxon>Bacillaceae</taxon>
        <taxon>Oceanobacillus</taxon>
    </lineage>
</organism>
<dbReference type="GO" id="GO:0008551">
    <property type="term" value="F:P-type cadmium transporter activity"/>
    <property type="evidence" value="ECO:0007669"/>
    <property type="project" value="UniProtKB-EC"/>
</dbReference>
<proteinExistence type="inferred from homology"/>
<dbReference type="GO" id="GO:0005524">
    <property type="term" value="F:ATP binding"/>
    <property type="evidence" value="ECO:0007669"/>
    <property type="project" value="UniProtKB-UniRule"/>
</dbReference>
<dbReference type="Pfam" id="PF00702">
    <property type="entry name" value="Hydrolase"/>
    <property type="match status" value="1"/>
</dbReference>
<protein>
    <recommendedName>
        <fullName evidence="15">Cd(2+)-exporting ATPase</fullName>
        <ecNumber evidence="15">7.2.2.21</ecNumber>
    </recommendedName>
</protein>
<dbReference type="InterPro" id="IPR051014">
    <property type="entry name" value="Cation_Transport_ATPase_IB"/>
</dbReference>
<dbReference type="SFLD" id="SFLDG00002">
    <property type="entry name" value="C1.7:_P-type_atpase_like"/>
    <property type="match status" value="1"/>
</dbReference>
<dbReference type="Proteomes" id="UP000624041">
    <property type="component" value="Unassembled WGS sequence"/>
</dbReference>
<dbReference type="EMBL" id="BMOS01000026">
    <property type="protein sequence ID" value="GGN63218.1"/>
    <property type="molecule type" value="Genomic_DNA"/>
</dbReference>
<dbReference type="Pfam" id="PF00122">
    <property type="entry name" value="E1-E2_ATPase"/>
    <property type="match status" value="1"/>
</dbReference>
<reference evidence="19" key="2">
    <citation type="submission" date="2020-09" db="EMBL/GenBank/DDBJ databases">
        <authorList>
            <person name="Sun Q."/>
            <person name="Ohkuma M."/>
        </authorList>
    </citation>
    <scope>NUCLEOTIDE SEQUENCE</scope>
    <source>
        <strain evidence="19">JCM 17251</strain>
    </source>
</reference>
<dbReference type="Gene3D" id="2.70.150.10">
    <property type="entry name" value="Calcium-transporting ATPase, cytoplasmic transduction domain A"/>
    <property type="match status" value="1"/>
</dbReference>
<dbReference type="InterPro" id="IPR027256">
    <property type="entry name" value="P-typ_ATPase_IB"/>
</dbReference>
<keyword evidence="9 17" id="KW-0547">Nucleotide-binding</keyword>
<dbReference type="InterPro" id="IPR036412">
    <property type="entry name" value="HAD-like_sf"/>
</dbReference>
<evidence type="ECO:0000256" key="7">
    <source>
        <dbReference type="ARBA" id="ARBA00022692"/>
    </source>
</evidence>
<dbReference type="PROSITE" id="PS00154">
    <property type="entry name" value="ATPASE_E1_E2"/>
    <property type="match status" value="1"/>
</dbReference>
<dbReference type="Gene3D" id="3.40.1110.10">
    <property type="entry name" value="Calcium-transporting ATPase, cytoplasmic domain N"/>
    <property type="match status" value="1"/>
</dbReference>
<keyword evidence="12 17" id="KW-1133">Transmembrane helix</keyword>
<dbReference type="InterPro" id="IPR017969">
    <property type="entry name" value="Heavy-metal-associated_CS"/>
</dbReference>
<evidence type="ECO:0000256" key="15">
    <source>
        <dbReference type="ARBA" id="ARBA00039103"/>
    </source>
</evidence>
<dbReference type="InterPro" id="IPR059000">
    <property type="entry name" value="ATPase_P-type_domA"/>
</dbReference>
<dbReference type="InterPro" id="IPR023298">
    <property type="entry name" value="ATPase_P-typ_TM_dom_sf"/>
</dbReference>
<dbReference type="PANTHER" id="PTHR48085">
    <property type="entry name" value="CADMIUM/ZINC-TRANSPORTING ATPASE HMA2-RELATED"/>
    <property type="match status" value="1"/>
</dbReference>
<evidence type="ECO:0000259" key="18">
    <source>
        <dbReference type="PROSITE" id="PS50846"/>
    </source>
</evidence>
<dbReference type="GO" id="GO:0016887">
    <property type="term" value="F:ATP hydrolysis activity"/>
    <property type="evidence" value="ECO:0007669"/>
    <property type="project" value="InterPro"/>
</dbReference>